<accession>A0A7R9KNI1</accession>
<dbReference type="InterPro" id="IPR045188">
    <property type="entry name" value="Boi1/Boi2-like"/>
</dbReference>
<evidence type="ECO:0000313" key="4">
    <source>
        <dbReference type="Proteomes" id="UP000759131"/>
    </source>
</evidence>
<dbReference type="InterPro" id="IPR011993">
    <property type="entry name" value="PH-like_dom_sf"/>
</dbReference>
<dbReference type="GO" id="GO:0005802">
    <property type="term" value="C:trans-Golgi network"/>
    <property type="evidence" value="ECO:0007669"/>
    <property type="project" value="TreeGrafter"/>
</dbReference>
<dbReference type="GO" id="GO:0001881">
    <property type="term" value="P:receptor recycling"/>
    <property type="evidence" value="ECO:0007669"/>
    <property type="project" value="TreeGrafter"/>
</dbReference>
<dbReference type="Pfam" id="PF00169">
    <property type="entry name" value="PH"/>
    <property type="match status" value="1"/>
</dbReference>
<proteinExistence type="predicted"/>
<dbReference type="GO" id="GO:0042147">
    <property type="term" value="P:retrograde transport, endosome to Golgi"/>
    <property type="evidence" value="ECO:0007669"/>
    <property type="project" value="TreeGrafter"/>
</dbReference>
<dbReference type="InterPro" id="IPR001849">
    <property type="entry name" value="PH_domain"/>
</dbReference>
<evidence type="ECO:0000256" key="1">
    <source>
        <dbReference type="ARBA" id="ARBA00041004"/>
    </source>
</evidence>
<keyword evidence="4" id="KW-1185">Reference proteome</keyword>
<dbReference type="PANTHER" id="PTHR22902:SF9">
    <property type="entry name" value="PLECKSTRIN HOMOLOGY DOMAIN-CONTAINING FAMILY J MEMBER 1"/>
    <property type="match status" value="1"/>
</dbReference>
<dbReference type="Proteomes" id="UP000759131">
    <property type="component" value="Unassembled WGS sequence"/>
</dbReference>
<gene>
    <name evidence="3" type="ORF">OSB1V03_LOCUS6847</name>
</gene>
<dbReference type="EMBL" id="OC858398">
    <property type="protein sequence ID" value="CAD7626414.1"/>
    <property type="molecule type" value="Genomic_DNA"/>
</dbReference>
<dbReference type="Gene3D" id="2.30.29.30">
    <property type="entry name" value="Pleckstrin-homology domain (PH domain)/Phosphotyrosine-binding domain (PTB)"/>
    <property type="match status" value="1"/>
</dbReference>
<dbReference type="GO" id="GO:0005769">
    <property type="term" value="C:early endosome"/>
    <property type="evidence" value="ECO:0007669"/>
    <property type="project" value="TreeGrafter"/>
</dbReference>
<dbReference type="PROSITE" id="PS50003">
    <property type="entry name" value="PH_DOMAIN"/>
    <property type="match status" value="1"/>
</dbReference>
<dbReference type="AlphaFoldDB" id="A0A7R9KNI1"/>
<dbReference type="SMART" id="SM00233">
    <property type="entry name" value="PH"/>
    <property type="match status" value="1"/>
</dbReference>
<dbReference type="GO" id="GO:0005829">
    <property type="term" value="C:cytosol"/>
    <property type="evidence" value="ECO:0007669"/>
    <property type="project" value="GOC"/>
</dbReference>
<dbReference type="GO" id="GO:0007032">
    <property type="term" value="P:endosome organization"/>
    <property type="evidence" value="ECO:0007669"/>
    <property type="project" value="TreeGrafter"/>
</dbReference>
<feature type="domain" description="PH" evidence="2">
    <location>
        <begin position="15"/>
        <end position="120"/>
    </location>
</feature>
<dbReference type="SUPFAM" id="SSF50729">
    <property type="entry name" value="PH domain-like"/>
    <property type="match status" value="1"/>
</dbReference>
<dbReference type="PANTHER" id="PTHR22902">
    <property type="entry name" value="SESQUIPEDALIAN"/>
    <property type="match status" value="1"/>
</dbReference>
<evidence type="ECO:0000313" key="3">
    <source>
        <dbReference type="EMBL" id="CAD7626414.1"/>
    </source>
</evidence>
<reference evidence="3" key="1">
    <citation type="submission" date="2020-11" db="EMBL/GenBank/DDBJ databases">
        <authorList>
            <person name="Tran Van P."/>
        </authorList>
    </citation>
    <scope>NUCLEOTIDE SEQUENCE</scope>
</reference>
<dbReference type="CDD" id="cd13258">
    <property type="entry name" value="PH_PLEKHJ1"/>
    <property type="match status" value="1"/>
</dbReference>
<dbReference type="OrthoDB" id="10055808at2759"/>
<sequence>MRFNEKELCHYSSGPAIKEGRIHHKNPNAGFREGFKERWFKLRGNLLFYYRVNEFGGVYNKEPIGVLIIELCHIQREDDSGLGFAFSISFDSDLDKKHFLMCSNQRQCDEWVDVLSQCSYQNQKTKLLDLKNQIMDITGTDPLASYSYQT</sequence>
<dbReference type="EMBL" id="CAJPIZ010003823">
    <property type="protein sequence ID" value="CAG2106844.1"/>
    <property type="molecule type" value="Genomic_DNA"/>
</dbReference>
<protein>
    <recommendedName>
        <fullName evidence="1">Pleckstrin homology domain-containing family J member 1</fullName>
    </recommendedName>
</protein>
<organism evidence="3">
    <name type="scientific">Medioppia subpectinata</name>
    <dbReference type="NCBI Taxonomy" id="1979941"/>
    <lineage>
        <taxon>Eukaryota</taxon>
        <taxon>Metazoa</taxon>
        <taxon>Ecdysozoa</taxon>
        <taxon>Arthropoda</taxon>
        <taxon>Chelicerata</taxon>
        <taxon>Arachnida</taxon>
        <taxon>Acari</taxon>
        <taxon>Acariformes</taxon>
        <taxon>Sarcoptiformes</taxon>
        <taxon>Oribatida</taxon>
        <taxon>Brachypylina</taxon>
        <taxon>Oppioidea</taxon>
        <taxon>Oppiidae</taxon>
        <taxon>Medioppia</taxon>
    </lineage>
</organism>
<name>A0A7R9KNI1_9ACAR</name>
<dbReference type="GO" id="GO:0055037">
    <property type="term" value="C:recycling endosome"/>
    <property type="evidence" value="ECO:0007669"/>
    <property type="project" value="TreeGrafter"/>
</dbReference>
<evidence type="ECO:0000259" key="2">
    <source>
        <dbReference type="PROSITE" id="PS50003"/>
    </source>
</evidence>